<keyword evidence="2 5" id="KW-0694">RNA-binding</keyword>
<dbReference type="EMBL" id="ANNX02000047">
    <property type="protein sequence ID" value="KYC36654.1"/>
    <property type="molecule type" value="Genomic_DNA"/>
</dbReference>
<sequence length="196" mass="20947">MELTIECQTRPDGSKPNALRRSGKIPANLYGHQGTESVAIILDAKVAERLLNKASINNSIVDLSVTDIPWRGKTLLREVQSHPAKGTLYHLSFFAVAGHGDTDIEVRLHLVGESIGVKRDGGVLDVHITNLALRCPPESIPAAIDIDISNMEVGDSLQVDQIPLPAGAKYMGEPGQSVLTILPPQRGSDSGTESEG</sequence>
<dbReference type="InterPro" id="IPR037121">
    <property type="entry name" value="Ribosomal_bL25_C"/>
</dbReference>
<dbReference type="GO" id="GO:0006412">
    <property type="term" value="P:translation"/>
    <property type="evidence" value="ECO:0007669"/>
    <property type="project" value="UniProtKB-UniRule"/>
</dbReference>
<comment type="caution">
    <text evidence="9">The sequence shown here is derived from an EMBL/GenBank/DDBJ whole genome shotgun (WGS) entry which is preliminary data.</text>
</comment>
<dbReference type="NCBIfam" id="TIGR00731">
    <property type="entry name" value="bL25_bact_ctc"/>
    <property type="match status" value="1"/>
</dbReference>
<evidence type="ECO:0000256" key="6">
    <source>
        <dbReference type="SAM" id="MobiDB-lite"/>
    </source>
</evidence>
<dbReference type="STRING" id="128403.WA1_44015"/>
<evidence type="ECO:0000256" key="1">
    <source>
        <dbReference type="ARBA" id="ARBA00022730"/>
    </source>
</evidence>
<keyword evidence="3 5" id="KW-0689">Ribosomal protein</keyword>
<feature type="domain" description="Large ribosomal subunit protein bL25 beta" evidence="8">
    <location>
        <begin position="103"/>
        <end position="185"/>
    </location>
</feature>
<evidence type="ECO:0000313" key="9">
    <source>
        <dbReference type="EMBL" id="KYC36654.1"/>
    </source>
</evidence>
<dbReference type="InterPro" id="IPR001021">
    <property type="entry name" value="Ribosomal_bL25_long"/>
</dbReference>
<gene>
    <name evidence="5" type="primary">rplY</name>
    <name evidence="5" type="synonym">ctc</name>
    <name evidence="9" type="ORF">WA1_44015</name>
</gene>
<dbReference type="SUPFAM" id="SSF50715">
    <property type="entry name" value="Ribosomal protein L25-like"/>
    <property type="match status" value="1"/>
</dbReference>
<dbReference type="Proteomes" id="UP000076925">
    <property type="component" value="Unassembled WGS sequence"/>
</dbReference>
<dbReference type="AlphaFoldDB" id="A0A139WW42"/>
<comment type="similarity">
    <text evidence="5">Belongs to the bacterial ribosomal protein bL25 family. CTC subfamily.</text>
</comment>
<evidence type="ECO:0000256" key="5">
    <source>
        <dbReference type="HAMAP-Rule" id="MF_01334"/>
    </source>
</evidence>
<reference evidence="9 10" key="1">
    <citation type="journal article" date="2013" name="Genome Biol. Evol.">
        <title>Genomes of Stigonematalean cyanobacteria (subsection V) and the evolution of oxygenic photosynthesis from prokaryotes to plastids.</title>
        <authorList>
            <person name="Dagan T."/>
            <person name="Roettger M."/>
            <person name="Stucken K."/>
            <person name="Landan G."/>
            <person name="Koch R."/>
            <person name="Major P."/>
            <person name="Gould S.B."/>
            <person name="Goremykin V.V."/>
            <person name="Rippka R."/>
            <person name="Tandeau de Marsac N."/>
            <person name="Gugger M."/>
            <person name="Lockhart P.J."/>
            <person name="Allen J.F."/>
            <person name="Brune I."/>
            <person name="Maus I."/>
            <person name="Puhler A."/>
            <person name="Martin W.F."/>
        </authorList>
    </citation>
    <scope>NUCLEOTIDE SEQUENCE [LARGE SCALE GENOMIC DNA]</scope>
    <source>
        <strain evidence="9 10">PCC 7110</strain>
    </source>
</reference>
<organism evidence="9 10">
    <name type="scientific">Scytonema hofmannii PCC 7110</name>
    <dbReference type="NCBI Taxonomy" id="128403"/>
    <lineage>
        <taxon>Bacteria</taxon>
        <taxon>Bacillati</taxon>
        <taxon>Cyanobacteriota</taxon>
        <taxon>Cyanophyceae</taxon>
        <taxon>Nostocales</taxon>
        <taxon>Scytonemataceae</taxon>
        <taxon>Scytonema</taxon>
    </lineage>
</organism>
<protein>
    <recommendedName>
        <fullName evidence="5">Large ribosomal subunit protein bL25</fullName>
    </recommendedName>
    <alternativeName>
        <fullName evidence="5">General stress protein CTC</fullName>
    </alternativeName>
</protein>
<name>A0A139WW42_9CYAN</name>
<comment type="function">
    <text evidence="5">This is one of the proteins that binds to the 5S RNA in the ribosome where it forms part of the central protuberance.</text>
</comment>
<dbReference type="HAMAP" id="MF_01334">
    <property type="entry name" value="Ribosomal_bL25_CTC"/>
    <property type="match status" value="1"/>
</dbReference>
<evidence type="ECO:0000256" key="3">
    <source>
        <dbReference type="ARBA" id="ARBA00022980"/>
    </source>
</evidence>
<evidence type="ECO:0000256" key="4">
    <source>
        <dbReference type="ARBA" id="ARBA00023274"/>
    </source>
</evidence>
<dbReference type="GO" id="GO:0022625">
    <property type="term" value="C:cytosolic large ribosomal subunit"/>
    <property type="evidence" value="ECO:0007669"/>
    <property type="project" value="TreeGrafter"/>
</dbReference>
<dbReference type="NCBIfam" id="NF004612">
    <property type="entry name" value="PRK05943.1"/>
    <property type="match status" value="1"/>
</dbReference>
<evidence type="ECO:0000313" key="10">
    <source>
        <dbReference type="Proteomes" id="UP000076925"/>
    </source>
</evidence>
<dbReference type="InterPro" id="IPR011035">
    <property type="entry name" value="Ribosomal_bL25/Gln-tRNA_synth"/>
</dbReference>
<dbReference type="PANTHER" id="PTHR33284">
    <property type="entry name" value="RIBOSOMAL PROTEIN L25/GLN-TRNA SYNTHETASE, ANTI-CODON-BINDING DOMAIN-CONTAINING PROTEIN"/>
    <property type="match status" value="1"/>
</dbReference>
<evidence type="ECO:0000259" key="7">
    <source>
        <dbReference type="Pfam" id="PF01386"/>
    </source>
</evidence>
<dbReference type="OrthoDB" id="9786489at2"/>
<dbReference type="InterPro" id="IPR020930">
    <property type="entry name" value="Ribosomal_uL5_bac-type"/>
</dbReference>
<keyword evidence="10" id="KW-1185">Reference proteome</keyword>
<dbReference type="Pfam" id="PF01386">
    <property type="entry name" value="Ribosomal_L25p"/>
    <property type="match status" value="1"/>
</dbReference>
<keyword evidence="4 5" id="KW-0687">Ribonucleoprotein</keyword>
<dbReference type="PANTHER" id="PTHR33284:SF1">
    <property type="entry name" value="RIBOSOMAL PROTEIN L25_GLN-TRNA SYNTHETASE, ANTI-CODON-BINDING DOMAIN-CONTAINING PROTEIN"/>
    <property type="match status" value="1"/>
</dbReference>
<dbReference type="RefSeq" id="WP_017744676.1">
    <property type="nucleotide sequence ID" value="NZ_KQ976354.1"/>
</dbReference>
<feature type="domain" description="Large ribosomal subunit protein bL25 L25" evidence="7">
    <location>
        <begin position="5"/>
        <end position="93"/>
    </location>
</feature>
<proteinExistence type="inferred from homology"/>
<dbReference type="GO" id="GO:0008097">
    <property type="term" value="F:5S rRNA binding"/>
    <property type="evidence" value="ECO:0007669"/>
    <property type="project" value="InterPro"/>
</dbReference>
<accession>A0A139WW42</accession>
<dbReference type="Gene3D" id="2.40.240.10">
    <property type="entry name" value="Ribosomal Protein L25, Chain P"/>
    <property type="match status" value="1"/>
</dbReference>
<keyword evidence="1 5" id="KW-0699">rRNA-binding</keyword>
<dbReference type="NCBIfam" id="NF004139">
    <property type="entry name" value="PRK05618.4-2"/>
    <property type="match status" value="1"/>
</dbReference>
<evidence type="ECO:0000256" key="2">
    <source>
        <dbReference type="ARBA" id="ARBA00022884"/>
    </source>
</evidence>
<dbReference type="Pfam" id="PF14693">
    <property type="entry name" value="Ribosomal_TL5_C"/>
    <property type="match status" value="1"/>
</dbReference>
<evidence type="ECO:0000259" key="8">
    <source>
        <dbReference type="Pfam" id="PF14693"/>
    </source>
</evidence>
<feature type="region of interest" description="Disordered" evidence="6">
    <location>
        <begin position="1"/>
        <end position="22"/>
    </location>
</feature>
<dbReference type="CDD" id="cd00495">
    <property type="entry name" value="Ribosomal_L25_TL5_CTC"/>
    <property type="match status" value="1"/>
</dbReference>
<dbReference type="Gene3D" id="2.170.120.20">
    <property type="entry name" value="Ribosomal protein L25, beta domain"/>
    <property type="match status" value="1"/>
</dbReference>
<dbReference type="GO" id="GO:0003735">
    <property type="term" value="F:structural constituent of ribosome"/>
    <property type="evidence" value="ECO:0007669"/>
    <property type="project" value="InterPro"/>
</dbReference>
<dbReference type="InterPro" id="IPR020057">
    <property type="entry name" value="Ribosomal_bL25_b-dom"/>
</dbReference>
<dbReference type="InterPro" id="IPR020056">
    <property type="entry name" value="Rbsml_bL25/Gln-tRNA_synth_N"/>
</dbReference>
<comment type="subunit">
    <text evidence="5">Part of the 50S ribosomal subunit; part of the 5S rRNA/L5/L18/L25 subcomplex. Contacts the 5S rRNA. Binds to the 5S rRNA independently of L5 and L18.</text>
</comment>
<dbReference type="InterPro" id="IPR029751">
    <property type="entry name" value="Ribosomal_L25_dom"/>
</dbReference>